<dbReference type="RefSeq" id="WP_390320725.1">
    <property type="nucleotide sequence ID" value="NZ_JBHSPB010000025.1"/>
</dbReference>
<dbReference type="Proteomes" id="UP001596083">
    <property type="component" value="Unassembled WGS sequence"/>
</dbReference>
<dbReference type="PANTHER" id="PTHR48079">
    <property type="entry name" value="PROTEIN YEEZ"/>
    <property type="match status" value="1"/>
</dbReference>
<reference evidence="3" key="1">
    <citation type="journal article" date="2019" name="Int. J. Syst. Evol. Microbiol.">
        <title>The Global Catalogue of Microorganisms (GCM) 10K type strain sequencing project: providing services to taxonomists for standard genome sequencing and annotation.</title>
        <authorList>
            <consortium name="The Broad Institute Genomics Platform"/>
            <consortium name="The Broad Institute Genome Sequencing Center for Infectious Disease"/>
            <person name="Wu L."/>
            <person name="Ma J."/>
        </authorList>
    </citation>
    <scope>NUCLEOTIDE SEQUENCE [LARGE SCALE GENOMIC DNA]</scope>
    <source>
        <strain evidence="3">CGMCC 4.7304</strain>
    </source>
</reference>
<evidence type="ECO:0000259" key="1">
    <source>
        <dbReference type="Pfam" id="PF01370"/>
    </source>
</evidence>
<gene>
    <name evidence="2" type="ORF">ACFP1Z_29300</name>
</gene>
<keyword evidence="3" id="KW-1185">Reference proteome</keyword>
<dbReference type="Gene3D" id="3.40.50.720">
    <property type="entry name" value="NAD(P)-binding Rossmann-like Domain"/>
    <property type="match status" value="1"/>
</dbReference>
<dbReference type="PANTHER" id="PTHR48079:SF6">
    <property type="entry name" value="NAD(P)-BINDING DOMAIN-CONTAINING PROTEIN-RELATED"/>
    <property type="match status" value="1"/>
</dbReference>
<dbReference type="InterPro" id="IPR036291">
    <property type="entry name" value="NAD(P)-bd_dom_sf"/>
</dbReference>
<dbReference type="EMBL" id="JBHSPB010000025">
    <property type="protein sequence ID" value="MFC5724260.1"/>
    <property type="molecule type" value="Genomic_DNA"/>
</dbReference>
<name>A0ABW0ZD45_9ACTN</name>
<dbReference type="InterPro" id="IPR001509">
    <property type="entry name" value="Epimerase_deHydtase"/>
</dbReference>
<dbReference type="SUPFAM" id="SSF51735">
    <property type="entry name" value="NAD(P)-binding Rossmann-fold domains"/>
    <property type="match status" value="1"/>
</dbReference>
<feature type="domain" description="NAD-dependent epimerase/dehydratase" evidence="1">
    <location>
        <begin position="4"/>
        <end position="214"/>
    </location>
</feature>
<dbReference type="Pfam" id="PF01370">
    <property type="entry name" value="Epimerase"/>
    <property type="match status" value="1"/>
</dbReference>
<comment type="caution">
    <text evidence="2">The sequence shown here is derived from an EMBL/GenBank/DDBJ whole genome shotgun (WGS) entry which is preliminary data.</text>
</comment>
<accession>A0ABW0ZD45</accession>
<evidence type="ECO:0000313" key="2">
    <source>
        <dbReference type="EMBL" id="MFC5724260.1"/>
    </source>
</evidence>
<organism evidence="2 3">
    <name type="scientific">Streptomyces gamaensis</name>
    <dbReference type="NCBI Taxonomy" id="1763542"/>
    <lineage>
        <taxon>Bacteria</taxon>
        <taxon>Bacillati</taxon>
        <taxon>Actinomycetota</taxon>
        <taxon>Actinomycetes</taxon>
        <taxon>Kitasatosporales</taxon>
        <taxon>Streptomycetaceae</taxon>
        <taxon>Streptomyces</taxon>
    </lineage>
</organism>
<sequence>MRFLVTGASGFVGRHLVRRLAAHGHDVTALTRRPVTVPGARTVRGDITTGAGLPHAVAQADVVVHLAAVTHAARPQTYARVNTLGTARLAAAVAACPRPPRLVYCSSLAASGPGRLRGAEHTPGPVSAYGRSKLGGEHALRVTPRVPAVVVRPPIVHGPGDPAFLPHLAAAVRAGVLPVVGRPGPRHYSLLHVEDLCGALLTAAEVGTAGTVYHVSDGHEHRWEDIAAAVASVLGRRAPRTVHIPVPVASALARTLGRAGRLNADKIREAAHPAWTSAPGPLPFTARMVWPQGLRTALGAPP</sequence>
<evidence type="ECO:0000313" key="3">
    <source>
        <dbReference type="Proteomes" id="UP001596083"/>
    </source>
</evidence>
<proteinExistence type="predicted"/>
<protein>
    <submittedName>
        <fullName evidence="2">NAD-dependent epimerase/dehydratase family protein</fullName>
    </submittedName>
</protein>
<dbReference type="InterPro" id="IPR051783">
    <property type="entry name" value="NAD(P)-dependent_oxidoreduct"/>
</dbReference>